<organism evidence="4 5">
    <name type="scientific">Aaosphaeria arxii CBS 175.79</name>
    <dbReference type="NCBI Taxonomy" id="1450172"/>
    <lineage>
        <taxon>Eukaryota</taxon>
        <taxon>Fungi</taxon>
        <taxon>Dikarya</taxon>
        <taxon>Ascomycota</taxon>
        <taxon>Pezizomycotina</taxon>
        <taxon>Dothideomycetes</taxon>
        <taxon>Pleosporomycetidae</taxon>
        <taxon>Pleosporales</taxon>
        <taxon>Pleosporales incertae sedis</taxon>
        <taxon>Aaosphaeria</taxon>
    </lineage>
</organism>
<protein>
    <recommendedName>
        <fullName evidence="3">DUF6594 domain-containing protein</fullName>
    </recommendedName>
</protein>
<reference evidence="4" key="1">
    <citation type="journal article" date="2020" name="Stud. Mycol.">
        <title>101 Dothideomycetes genomes: a test case for predicting lifestyles and emergence of pathogens.</title>
        <authorList>
            <person name="Haridas S."/>
            <person name="Albert R."/>
            <person name="Binder M."/>
            <person name="Bloem J."/>
            <person name="Labutti K."/>
            <person name="Salamov A."/>
            <person name="Andreopoulos B."/>
            <person name="Baker S."/>
            <person name="Barry K."/>
            <person name="Bills G."/>
            <person name="Bluhm B."/>
            <person name="Cannon C."/>
            <person name="Castanera R."/>
            <person name="Culley D."/>
            <person name="Daum C."/>
            <person name="Ezra D."/>
            <person name="Gonzalez J."/>
            <person name="Henrissat B."/>
            <person name="Kuo A."/>
            <person name="Liang C."/>
            <person name="Lipzen A."/>
            <person name="Lutzoni F."/>
            <person name="Magnuson J."/>
            <person name="Mondo S."/>
            <person name="Nolan M."/>
            <person name="Ohm R."/>
            <person name="Pangilinan J."/>
            <person name="Park H.-J."/>
            <person name="Ramirez L."/>
            <person name="Alfaro M."/>
            <person name="Sun H."/>
            <person name="Tritt A."/>
            <person name="Yoshinaga Y."/>
            <person name="Zwiers L.-H."/>
            <person name="Turgeon B."/>
            <person name="Goodwin S."/>
            <person name="Spatafora J."/>
            <person name="Crous P."/>
            <person name="Grigoriev I."/>
        </authorList>
    </citation>
    <scope>NUCLEOTIDE SEQUENCE</scope>
    <source>
        <strain evidence="4">CBS 175.79</strain>
    </source>
</reference>
<dbReference type="OrthoDB" id="3533814at2759"/>
<feature type="region of interest" description="Disordered" evidence="1">
    <location>
        <begin position="1"/>
        <end position="100"/>
    </location>
</feature>
<dbReference type="AlphaFoldDB" id="A0A6A5XFM0"/>
<evidence type="ECO:0000259" key="3">
    <source>
        <dbReference type="Pfam" id="PF20237"/>
    </source>
</evidence>
<evidence type="ECO:0000313" key="4">
    <source>
        <dbReference type="EMBL" id="KAF2011646.1"/>
    </source>
</evidence>
<dbReference type="Pfam" id="PF20237">
    <property type="entry name" value="DUF6594"/>
    <property type="match status" value="1"/>
</dbReference>
<name>A0A6A5XFM0_9PLEO</name>
<feature type="transmembrane region" description="Helical" evidence="2">
    <location>
        <begin position="396"/>
        <end position="416"/>
    </location>
</feature>
<accession>A0A6A5XFM0</accession>
<evidence type="ECO:0000313" key="5">
    <source>
        <dbReference type="Proteomes" id="UP000799778"/>
    </source>
</evidence>
<proteinExistence type="predicted"/>
<dbReference type="PANTHER" id="PTHR34502:SF3">
    <property type="entry name" value="DUF6594 DOMAIN-CONTAINING PROTEIN"/>
    <property type="match status" value="1"/>
</dbReference>
<feature type="compositionally biased region" description="Polar residues" evidence="1">
    <location>
        <begin position="19"/>
        <end position="38"/>
    </location>
</feature>
<keyword evidence="5" id="KW-1185">Reference proteome</keyword>
<keyword evidence="2" id="KW-1133">Transmembrane helix</keyword>
<evidence type="ECO:0000256" key="2">
    <source>
        <dbReference type="SAM" id="Phobius"/>
    </source>
</evidence>
<dbReference type="PANTHER" id="PTHR34502">
    <property type="entry name" value="DUF6594 DOMAIN-CONTAINING PROTEIN-RELATED"/>
    <property type="match status" value="1"/>
</dbReference>
<sequence>MTPLRSMTGDTFVTEKEMNPSQTPASPTNTDSSGNTLQGDAIIEMGNEDDGNSTVRTSSSRSRRSSSLQHDTQPPTEKNRLTVLHRITKPFRPTPDPLDITETNTRKLEETPNGFPRLAAFQSSEANFALYRSFSYLHSRLLLDLQDEITSLEKELDDIDWDDFDEDRDRLRSREIDVAQAANEPNKRTRRVILREIRERLMEYDEVLIKARTLESFQKPSDRNYRSVRRYHHNEKPLMDAEMDAIRSKEDTVSLGSGREWASFDGGVETMIGQFDGFLKRLFRLKTPPLQNLLRTPELRAKTSSPHVSYYSSSRIDKLTNVFITFVIFFLLVAPVVIMYHLTSTNLYTGSDPEQQQNVAELYQRSTFRAVGVLIVFTLVFSAAMSLLTRALRHELFAASAAYCAILVVFIGNFTGPGN</sequence>
<feature type="transmembrane region" description="Helical" evidence="2">
    <location>
        <begin position="368"/>
        <end position="389"/>
    </location>
</feature>
<dbReference type="EMBL" id="ML978074">
    <property type="protein sequence ID" value="KAF2011646.1"/>
    <property type="molecule type" value="Genomic_DNA"/>
</dbReference>
<dbReference type="InterPro" id="IPR046529">
    <property type="entry name" value="DUF6594"/>
</dbReference>
<gene>
    <name evidence="4" type="ORF">BU24DRAFT_286019</name>
</gene>
<dbReference type="RefSeq" id="XP_033379985.1">
    <property type="nucleotide sequence ID" value="XM_033522768.1"/>
</dbReference>
<evidence type="ECO:0000256" key="1">
    <source>
        <dbReference type="SAM" id="MobiDB-lite"/>
    </source>
</evidence>
<feature type="domain" description="DUF6594" evidence="3">
    <location>
        <begin position="115"/>
        <end position="408"/>
    </location>
</feature>
<keyword evidence="2" id="KW-0812">Transmembrane</keyword>
<dbReference type="GeneID" id="54280165"/>
<feature type="transmembrane region" description="Helical" evidence="2">
    <location>
        <begin position="322"/>
        <end position="342"/>
    </location>
</feature>
<keyword evidence="2" id="KW-0472">Membrane</keyword>
<dbReference type="Proteomes" id="UP000799778">
    <property type="component" value="Unassembled WGS sequence"/>
</dbReference>